<feature type="signal peptide" evidence="5">
    <location>
        <begin position="1"/>
        <end position="26"/>
    </location>
</feature>
<dbReference type="InterPro" id="IPR038765">
    <property type="entry name" value="Papain-like_cys_pep_sf"/>
</dbReference>
<evidence type="ECO:0000256" key="4">
    <source>
        <dbReference type="ARBA" id="ARBA00022807"/>
    </source>
</evidence>
<dbReference type="SUPFAM" id="SSF54001">
    <property type="entry name" value="Cysteine proteinases"/>
    <property type="match status" value="1"/>
</dbReference>
<name>A0AAE2YSH3_9PROT</name>
<dbReference type="PANTHER" id="PTHR47053">
    <property type="entry name" value="MUREIN DD-ENDOPEPTIDASE MEPH-RELATED"/>
    <property type="match status" value="1"/>
</dbReference>
<keyword evidence="3" id="KW-0378">Hydrolase</keyword>
<accession>A0AAE2YSH3</accession>
<reference evidence="7" key="1">
    <citation type="journal article" date="2021" name="ISME J.">
        <title>Genomic evolution of the class Acidithiobacillia: deep-branching Proteobacteria living in extreme acidic conditions.</title>
        <authorList>
            <person name="Moya-Beltran A."/>
            <person name="Beard S."/>
            <person name="Rojas-Villalobos C."/>
            <person name="Issotta F."/>
            <person name="Gallardo Y."/>
            <person name="Ulloa R."/>
            <person name="Giaveno A."/>
            <person name="Degli Esposti M."/>
            <person name="Johnson D.B."/>
            <person name="Quatrini R."/>
        </authorList>
    </citation>
    <scope>NUCLEOTIDE SEQUENCE</scope>
    <source>
        <strain evidence="7">VAN18-1</strain>
    </source>
</reference>
<keyword evidence="8" id="KW-1185">Reference proteome</keyword>
<dbReference type="PROSITE" id="PS51935">
    <property type="entry name" value="NLPC_P60"/>
    <property type="match status" value="1"/>
</dbReference>
<dbReference type="RefSeq" id="WP_215871171.1">
    <property type="nucleotide sequence ID" value="NZ_JAAXYO010000196.1"/>
</dbReference>
<dbReference type="InterPro" id="IPR000064">
    <property type="entry name" value="NLP_P60_dom"/>
</dbReference>
<evidence type="ECO:0000313" key="7">
    <source>
        <dbReference type="EMBL" id="MBU2789313.1"/>
    </source>
</evidence>
<dbReference type="Proteomes" id="UP001197378">
    <property type="component" value="Unassembled WGS sequence"/>
</dbReference>
<feature type="chain" id="PRO_5041962604" evidence="5">
    <location>
        <begin position="27"/>
        <end position="203"/>
    </location>
</feature>
<dbReference type="PROSITE" id="PS51257">
    <property type="entry name" value="PROKAR_LIPOPROTEIN"/>
    <property type="match status" value="1"/>
</dbReference>
<keyword evidence="2" id="KW-0645">Protease</keyword>
<comment type="caution">
    <text evidence="7">The sequence shown here is derived from an EMBL/GenBank/DDBJ whole genome shotgun (WGS) entry which is preliminary data.</text>
</comment>
<dbReference type="InterPro" id="IPR051202">
    <property type="entry name" value="Peptidase_C40"/>
</dbReference>
<keyword evidence="4" id="KW-0788">Thiol protease</keyword>
<sequence length="203" mass="22113">MRKLKNVSPYARFVGVLFAVSSLVLSGCAEYGGGDGWQPPVATQAPATTPQNSYSYYDSHREATVLDAVLVNAIAQIGKPYVWGGESRHHGFDCSGLIQYVLQEAGVTVPRTARAQALALPAVSFSRIRKGDLVFFNTMGAPYTHVGIYIGGDQFVSALNRHAGITVQSLHNPYWAQRLDGVRRPMPPELLAMQSLNDHVLNQ</sequence>
<dbReference type="GO" id="GO:0008234">
    <property type="term" value="F:cysteine-type peptidase activity"/>
    <property type="evidence" value="ECO:0007669"/>
    <property type="project" value="UniProtKB-KW"/>
</dbReference>
<dbReference type="PANTHER" id="PTHR47053:SF1">
    <property type="entry name" value="MUREIN DD-ENDOPEPTIDASE MEPH-RELATED"/>
    <property type="match status" value="1"/>
</dbReference>
<evidence type="ECO:0000256" key="5">
    <source>
        <dbReference type="SAM" id="SignalP"/>
    </source>
</evidence>
<dbReference type="EMBL" id="JAAXYO010000196">
    <property type="protein sequence ID" value="MBU2789313.1"/>
    <property type="molecule type" value="Genomic_DNA"/>
</dbReference>
<evidence type="ECO:0000256" key="2">
    <source>
        <dbReference type="ARBA" id="ARBA00022670"/>
    </source>
</evidence>
<dbReference type="Pfam" id="PF00877">
    <property type="entry name" value="NLPC_P60"/>
    <property type="match status" value="1"/>
</dbReference>
<proteinExistence type="inferred from homology"/>
<protein>
    <submittedName>
        <fullName evidence="7">C40 family peptidase</fullName>
    </submittedName>
</protein>
<dbReference type="GO" id="GO:0006508">
    <property type="term" value="P:proteolysis"/>
    <property type="evidence" value="ECO:0007669"/>
    <property type="project" value="UniProtKB-KW"/>
</dbReference>
<evidence type="ECO:0000256" key="3">
    <source>
        <dbReference type="ARBA" id="ARBA00022801"/>
    </source>
</evidence>
<evidence type="ECO:0000256" key="1">
    <source>
        <dbReference type="ARBA" id="ARBA00007074"/>
    </source>
</evidence>
<dbReference type="AlphaFoldDB" id="A0AAE2YSH3"/>
<gene>
    <name evidence="7" type="ORF">HFQ13_14075</name>
</gene>
<dbReference type="Gene3D" id="3.90.1720.10">
    <property type="entry name" value="endopeptidase domain like (from Nostoc punctiforme)"/>
    <property type="match status" value="1"/>
</dbReference>
<comment type="similarity">
    <text evidence="1">Belongs to the peptidase C40 family.</text>
</comment>
<feature type="domain" description="NlpC/P60" evidence="6">
    <location>
        <begin position="63"/>
        <end position="186"/>
    </location>
</feature>
<organism evidence="7 8">
    <name type="scientific">Igneacidithiobacillus copahuensis</name>
    <dbReference type="NCBI Taxonomy" id="2724909"/>
    <lineage>
        <taxon>Bacteria</taxon>
        <taxon>Pseudomonadati</taxon>
        <taxon>Pseudomonadota</taxon>
        <taxon>Acidithiobacillia</taxon>
        <taxon>Acidithiobacillales</taxon>
        <taxon>Acidithiobacillaceae</taxon>
        <taxon>Igneacidithiobacillus</taxon>
    </lineage>
</organism>
<keyword evidence="5" id="KW-0732">Signal</keyword>
<evidence type="ECO:0000313" key="8">
    <source>
        <dbReference type="Proteomes" id="UP001197378"/>
    </source>
</evidence>
<evidence type="ECO:0000259" key="6">
    <source>
        <dbReference type="PROSITE" id="PS51935"/>
    </source>
</evidence>